<dbReference type="SUPFAM" id="SSF48452">
    <property type="entry name" value="TPR-like"/>
    <property type="match status" value="1"/>
</dbReference>
<dbReference type="InterPro" id="IPR039568">
    <property type="entry name" value="Peptidase_MA-like_dom"/>
</dbReference>
<accession>A0ABM7WV72</accession>
<gene>
    <name evidence="3" type="ORF">AMOR_24060</name>
</gene>
<evidence type="ECO:0000259" key="2">
    <source>
        <dbReference type="Pfam" id="PF13485"/>
    </source>
</evidence>
<feature type="signal peptide" evidence="1">
    <location>
        <begin position="1"/>
        <end position="36"/>
    </location>
</feature>
<proteinExistence type="predicted"/>
<organism evidence="3 4">
    <name type="scientific">Anaeromyxobacter oryzae</name>
    <dbReference type="NCBI Taxonomy" id="2918170"/>
    <lineage>
        <taxon>Bacteria</taxon>
        <taxon>Pseudomonadati</taxon>
        <taxon>Myxococcota</taxon>
        <taxon>Myxococcia</taxon>
        <taxon>Myxococcales</taxon>
        <taxon>Cystobacterineae</taxon>
        <taxon>Anaeromyxobacteraceae</taxon>
        <taxon>Anaeromyxobacter</taxon>
    </lineage>
</organism>
<feature type="chain" id="PRO_5047512772" description="Peptidase MA-like domain-containing protein" evidence="1">
    <location>
        <begin position="37"/>
        <end position="537"/>
    </location>
</feature>
<evidence type="ECO:0000313" key="3">
    <source>
        <dbReference type="EMBL" id="BDG03410.1"/>
    </source>
</evidence>
<dbReference type="Proteomes" id="UP001162891">
    <property type="component" value="Chromosome"/>
</dbReference>
<keyword evidence="4" id="KW-1185">Reference proteome</keyword>
<reference evidence="4" key="1">
    <citation type="journal article" date="2022" name="Int. J. Syst. Evol. Microbiol.">
        <title>Anaeromyxobacter oryzae sp. nov., Anaeromyxobacter diazotrophicus sp. nov. and Anaeromyxobacter paludicola sp. nov., isolated from paddy soils.</title>
        <authorList>
            <person name="Itoh H."/>
            <person name="Xu Z."/>
            <person name="Mise K."/>
            <person name="Masuda Y."/>
            <person name="Ushijima N."/>
            <person name="Hayakawa C."/>
            <person name="Shiratori Y."/>
            <person name="Senoo K."/>
        </authorList>
    </citation>
    <scope>NUCLEOTIDE SEQUENCE [LARGE SCALE GENOMIC DNA]</scope>
    <source>
        <strain evidence="4">Red232</strain>
    </source>
</reference>
<sequence length="537" mass="58052">MTVRVAIGVAARRVTETCAVALVASFVAGMPAPARAAPDPDKAAVTALKRLAEEDVDAARKVLAPFEPFDAASDEVKLAAGVLRFFEQDYRAAVSLIEESGAGNAGGYLALAKAARDVTKDDVRFESEHFVVSYPKGKDEVLVPYLVDALERQRAALHEAIGVVPAGRLTVEIVPDVRALAKVSTLTEAEVRTSGTVAVAKFGKLMMLSPKALLKGYDWLDTAAHEYTHAVVTLKTRNRAPIWLQEGLAKWFETAWRGRTDPLTPFSAALVKDAAAKGNLVTFQEMHPSLAKLPSQERAALAYAQVVLAVEYLVKQVGPAAIAKVTGLVGEGRTAEQAVADVLGVPFDRFMREWRSYLGARPLPRGGDHELKKLKFKDDPKQRGEYAEWAEISDAPSRGYARLGEIFRARGRWNSARIEYGKAYQRVGGRVAILSGQYALAAAMAGQKDEAARVLTEALEWNPDYPALNVQLARILIDRQDFAGAKEHLLAANRQDPFDPEIHAGLAKVSGALGDPGGSSREARFATILSARGEGHP</sequence>
<keyword evidence="1" id="KW-0732">Signal</keyword>
<protein>
    <recommendedName>
        <fullName evidence="2">Peptidase MA-like domain-containing protein</fullName>
    </recommendedName>
</protein>
<dbReference type="InterPro" id="IPR011990">
    <property type="entry name" value="TPR-like_helical_dom_sf"/>
</dbReference>
<dbReference type="Gene3D" id="1.25.40.10">
    <property type="entry name" value="Tetratricopeptide repeat domain"/>
    <property type="match status" value="1"/>
</dbReference>
<evidence type="ECO:0000256" key="1">
    <source>
        <dbReference type="SAM" id="SignalP"/>
    </source>
</evidence>
<evidence type="ECO:0000313" key="4">
    <source>
        <dbReference type="Proteomes" id="UP001162891"/>
    </source>
</evidence>
<feature type="domain" description="Peptidase MA-like" evidence="2">
    <location>
        <begin position="194"/>
        <end position="358"/>
    </location>
</feature>
<dbReference type="Pfam" id="PF13485">
    <property type="entry name" value="Peptidase_MA_2"/>
    <property type="match status" value="1"/>
</dbReference>
<dbReference type="Pfam" id="PF14559">
    <property type="entry name" value="TPR_19"/>
    <property type="match status" value="1"/>
</dbReference>
<dbReference type="RefSeq" id="WP_248361396.1">
    <property type="nucleotide sequence ID" value="NZ_AP025591.1"/>
</dbReference>
<name>A0ABM7WV72_9BACT</name>
<dbReference type="EMBL" id="AP025591">
    <property type="protein sequence ID" value="BDG03410.1"/>
    <property type="molecule type" value="Genomic_DNA"/>
</dbReference>